<evidence type="ECO:0000259" key="2">
    <source>
        <dbReference type="Pfam" id="PF12705"/>
    </source>
</evidence>
<dbReference type="InterPro" id="IPR038726">
    <property type="entry name" value="PDDEXK_AddAB-type"/>
</dbReference>
<dbReference type="SUPFAM" id="SSF52540">
    <property type="entry name" value="P-loop containing nucleoside triphosphate hydrolases"/>
    <property type="match status" value="1"/>
</dbReference>
<organism evidence="3">
    <name type="scientific">hydrothermal vent metagenome</name>
    <dbReference type="NCBI Taxonomy" id="652676"/>
    <lineage>
        <taxon>unclassified sequences</taxon>
        <taxon>metagenomes</taxon>
        <taxon>ecological metagenomes</taxon>
    </lineage>
</organism>
<reference evidence="3" key="1">
    <citation type="submission" date="2018-06" db="EMBL/GenBank/DDBJ databases">
        <authorList>
            <person name="Zhirakovskaya E."/>
        </authorList>
    </citation>
    <scope>NUCLEOTIDE SEQUENCE</scope>
</reference>
<evidence type="ECO:0000313" key="3">
    <source>
        <dbReference type="EMBL" id="VAV89151.1"/>
    </source>
</evidence>
<proteinExistence type="predicted"/>
<dbReference type="NCBIfam" id="TIGR02786">
    <property type="entry name" value="addB_alphas"/>
    <property type="match status" value="1"/>
</dbReference>
<accession>A0A3B0RAR8</accession>
<gene>
    <name evidence="3" type="ORF">MNBD_ALPHA02-1273</name>
</gene>
<protein>
    <submittedName>
        <fullName evidence="3">FIG041266: ATP-dependent nuclease subunit B</fullName>
    </submittedName>
</protein>
<dbReference type="InterPro" id="IPR014153">
    <property type="entry name" value="Ds_break_AddB"/>
</dbReference>
<feature type="domain" description="PD-(D/E)XK endonuclease-like" evidence="2">
    <location>
        <begin position="715"/>
        <end position="944"/>
    </location>
</feature>
<dbReference type="Gene3D" id="3.90.320.10">
    <property type="match status" value="1"/>
</dbReference>
<dbReference type="EMBL" id="UOED01000043">
    <property type="protein sequence ID" value="VAV89151.1"/>
    <property type="molecule type" value="Genomic_DNA"/>
</dbReference>
<dbReference type="AlphaFoldDB" id="A0A3B0RAR8"/>
<dbReference type="Pfam" id="PF12705">
    <property type="entry name" value="PDDEXK_1"/>
    <property type="match status" value="1"/>
</dbReference>
<evidence type="ECO:0000256" key="1">
    <source>
        <dbReference type="SAM" id="MobiDB-lite"/>
    </source>
</evidence>
<dbReference type="InterPro" id="IPR027417">
    <property type="entry name" value="P-loop_NTPase"/>
</dbReference>
<feature type="region of interest" description="Disordered" evidence="1">
    <location>
        <begin position="982"/>
        <end position="1002"/>
    </location>
</feature>
<sequence length="1002" mass="111146">MPRRLGKAPEIYTIPPHISFVDGLARGIFDRYGHDPLILSDILILLPNRRAVRSLREAFLRHGGGRALILPHMEPIGDVDEDELFLSGDLPQDTRGMDMAPPIPGPMRQMLLMTIIDRWYARRGEDRPDAAQCALLAQALGQFLDHVQTEGLDFRGLDKLVPEAYAAHWQQTLDFLKILTEHWPDILATTGYCDAAARRGDLLAGLRQKWLDHPPTHPIIAAGSTGSIPATADLLAVVARLPKGMVLLPGLDRHMDADSWELLGDTHPQATMKHLLSVIGGTREIVEDWPGAAEIAPERLARDHLLREVMRPAETTDQWRELDLDLEMAARNFMRLDAPGPREEAGMIALMLRDVLETEGRTAALITPDRQLARRVAGELKRWDILIDDSAGIPLANSRTGLFLRLTAQMVADKLSPVSLLSVLKHPLCAGGQAVGEFRRMVRLLEEKILRGPRPVGGCDGMALAVTENADLKDWWTGLADIIAPFEQVMAQAEGSFEELLISHVEMAERLCATSDRTGAARLWQGDAGEEAAKLIEGLNQAAPTLPHLKPESYPALLEVFMSGLTVRPKYGQHPRLNIWSPLEARLQHTDLVILAGLNEGTWPPEPQPDPWMSRPMRADFGLPSLERKIGLSAHDFVQAASGAKVVLTRAEKVEGTPTVKSRWLSRLDAIAPHMAKMTDMSHWLDWYSALDRPDRKVDITPPKPTPPVTVRPRQLSVTRIEKWMQDPYSIYARHILKLAPLDPLDADPGAADKGTIIHDALDEFMTEYPEFLPDDAVARLLDIGQKKFEKHLDRPQVRAFWWPRFVQVAEWFVDHEKTLRLSSKTVATEVSARQTFDLPGGAFTLTAKADRIDLLADGSYSIIDYKTGQSPTARKLHAGYAPQLPLEGLMAASGNFKDLAAAPVSDLSYWQLKGGATVAKITAFNETSRAKMDVEAVISAAHDGLVRLVTSFDMPKTPYLNNPRPDNLGYGEYDHLARTKEWQGNDLSDSEPALAKGEETS</sequence>
<name>A0A3B0RAR8_9ZZZZ</name>
<dbReference type="InterPro" id="IPR011604">
    <property type="entry name" value="PDDEXK-like_dom_sf"/>
</dbReference>